<dbReference type="RefSeq" id="WP_013705758.1">
    <property type="nucleotide sequence ID" value="NC_015388.1"/>
</dbReference>
<gene>
    <name evidence="1" type="ordered locus">Desac_0766</name>
</gene>
<dbReference type="PANTHER" id="PTHR38471">
    <property type="entry name" value="FOUR HELIX BUNDLE PROTEIN"/>
    <property type="match status" value="1"/>
</dbReference>
<keyword evidence="1" id="KW-0689">Ribosomal protein</keyword>
<accession>F2NF90</accession>
<sequence length="119" mass="13548">MLNYRELVVWQRAMDLVELIYKKSRNFPKEEVYGLTGQIRRAAVSIPSNLAEGQGRKSTKEFINYLSMVLGSLREVETQVLIAPRLNYLKPEETKAILEIASEVGRLLNALNIPNPSED</sequence>
<dbReference type="OrthoDB" id="9800370at2"/>
<evidence type="ECO:0000313" key="2">
    <source>
        <dbReference type="Proteomes" id="UP000000483"/>
    </source>
</evidence>
<dbReference type="SUPFAM" id="SSF158446">
    <property type="entry name" value="IVS-encoded protein-like"/>
    <property type="match status" value="1"/>
</dbReference>
<dbReference type="NCBIfam" id="TIGR02436">
    <property type="entry name" value="four helix bundle protein"/>
    <property type="match status" value="1"/>
</dbReference>
<name>F2NF90_DESAR</name>
<dbReference type="STRING" id="880072.Desac_0766"/>
<keyword evidence="1" id="KW-0687">Ribonucleoprotein</keyword>
<reference evidence="1 2" key="1">
    <citation type="journal article" date="2011" name="Stand. Genomic Sci.">
        <title>Complete genome sequence of the acetate-degrading sulfate reducer Desulfobacca acetoxidans type strain (ASRB2).</title>
        <authorList>
            <person name="Goker M."/>
            <person name="Teshima H."/>
            <person name="Lapidus A."/>
            <person name="Nolan M."/>
            <person name="Lucas S."/>
            <person name="Hammon N."/>
            <person name="Deshpande S."/>
            <person name="Cheng J.F."/>
            <person name="Tapia R."/>
            <person name="Han C."/>
            <person name="Goodwin L."/>
            <person name="Pitluck S."/>
            <person name="Huntemann M."/>
            <person name="Liolios K."/>
            <person name="Ivanova N."/>
            <person name="Pagani I."/>
            <person name="Mavromatis K."/>
            <person name="Ovchinikova G."/>
            <person name="Pati A."/>
            <person name="Chen A."/>
            <person name="Palaniappan K."/>
            <person name="Land M."/>
            <person name="Hauser L."/>
            <person name="Brambilla E.M."/>
            <person name="Rohde M."/>
            <person name="Spring S."/>
            <person name="Detter J.C."/>
            <person name="Woyke T."/>
            <person name="Bristow J."/>
            <person name="Eisen J.A."/>
            <person name="Markowitz V."/>
            <person name="Hugenholtz P."/>
            <person name="Kyrpides N.C."/>
            <person name="Klenk H.P."/>
        </authorList>
    </citation>
    <scope>NUCLEOTIDE SEQUENCE [LARGE SCALE GENOMIC DNA]</scope>
    <source>
        <strain evidence="2">ATCC 700848 / DSM 11109 / ASRB2</strain>
    </source>
</reference>
<dbReference type="Pfam" id="PF05635">
    <property type="entry name" value="23S_rRNA_IVP"/>
    <property type="match status" value="1"/>
</dbReference>
<dbReference type="PANTHER" id="PTHR38471:SF2">
    <property type="entry name" value="FOUR HELIX BUNDLE PROTEIN"/>
    <property type="match status" value="1"/>
</dbReference>
<dbReference type="EMBL" id="CP002629">
    <property type="protein sequence ID" value="AEB08645.1"/>
    <property type="molecule type" value="Genomic_DNA"/>
</dbReference>
<keyword evidence="2" id="KW-1185">Reference proteome</keyword>
<proteinExistence type="predicted"/>
<reference evidence="2" key="2">
    <citation type="submission" date="2011-03" db="EMBL/GenBank/DDBJ databases">
        <title>The complete genome of Desulfobacca acetoxidans DSM 11109.</title>
        <authorList>
            <consortium name="US DOE Joint Genome Institute (JGI-PGF)"/>
            <person name="Lucas S."/>
            <person name="Copeland A."/>
            <person name="Lapidus A."/>
            <person name="Bruce D."/>
            <person name="Goodwin L."/>
            <person name="Pitluck S."/>
            <person name="Peters L."/>
            <person name="Kyrpides N."/>
            <person name="Mavromatis K."/>
            <person name="Ivanova N."/>
            <person name="Ovchinnikova G."/>
            <person name="Teshima H."/>
            <person name="Detter J.C."/>
            <person name="Han C."/>
            <person name="Land M."/>
            <person name="Hauser L."/>
            <person name="Markowitz V."/>
            <person name="Cheng J.-F."/>
            <person name="Hugenholtz P."/>
            <person name="Woyke T."/>
            <person name="Wu D."/>
            <person name="Spring S."/>
            <person name="Schueler E."/>
            <person name="Brambilla E."/>
            <person name="Klenk H.-P."/>
            <person name="Eisen J.A."/>
        </authorList>
    </citation>
    <scope>NUCLEOTIDE SEQUENCE [LARGE SCALE GENOMIC DNA]</scope>
    <source>
        <strain evidence="2">ATCC 700848 / DSM 11109 / ASRB2</strain>
    </source>
</reference>
<protein>
    <submittedName>
        <fullName evidence="1">S23 ribosomal protein</fullName>
    </submittedName>
</protein>
<dbReference type="Proteomes" id="UP000000483">
    <property type="component" value="Chromosome"/>
</dbReference>
<dbReference type="InterPro" id="IPR036583">
    <property type="entry name" value="23S_rRNA_IVS_sf"/>
</dbReference>
<dbReference type="InterPro" id="IPR012657">
    <property type="entry name" value="23S_rRNA-intervening_sequence"/>
</dbReference>
<dbReference type="NCBIfam" id="NF008911">
    <property type="entry name" value="PRK12275.1-2"/>
    <property type="match status" value="1"/>
</dbReference>
<evidence type="ECO:0000313" key="1">
    <source>
        <dbReference type="EMBL" id="AEB08645.1"/>
    </source>
</evidence>
<dbReference type="Gene3D" id="1.20.1440.60">
    <property type="entry name" value="23S rRNA-intervening sequence"/>
    <property type="match status" value="1"/>
</dbReference>
<dbReference type="HOGENOM" id="CLU_129874_0_6_7"/>
<dbReference type="KEGG" id="dao:Desac_0766"/>
<dbReference type="eggNOG" id="COG0399">
    <property type="taxonomic scope" value="Bacteria"/>
</dbReference>
<dbReference type="AlphaFoldDB" id="F2NF90"/>
<dbReference type="CDD" id="cd16377">
    <property type="entry name" value="23S_rRNA_IVP_like"/>
    <property type="match status" value="1"/>
</dbReference>
<organism evidence="1 2">
    <name type="scientific">Desulfobacca acetoxidans (strain ATCC 700848 / DSM 11109 / ASRB2)</name>
    <dbReference type="NCBI Taxonomy" id="880072"/>
    <lineage>
        <taxon>Bacteria</taxon>
        <taxon>Pseudomonadati</taxon>
        <taxon>Thermodesulfobacteriota</taxon>
        <taxon>Desulfobaccia</taxon>
        <taxon>Desulfobaccales</taxon>
        <taxon>Desulfobaccaceae</taxon>
        <taxon>Desulfobacca</taxon>
    </lineage>
</organism>
<dbReference type="GO" id="GO:0005840">
    <property type="term" value="C:ribosome"/>
    <property type="evidence" value="ECO:0007669"/>
    <property type="project" value="UniProtKB-KW"/>
</dbReference>